<keyword evidence="1" id="KW-1015">Disulfide bond</keyword>
<dbReference type="PROSITE" id="PS00615">
    <property type="entry name" value="C_TYPE_LECTIN_1"/>
    <property type="match status" value="1"/>
</dbReference>
<dbReference type="SMART" id="SM00034">
    <property type="entry name" value="CLECT"/>
    <property type="match status" value="10"/>
</dbReference>
<feature type="domain" description="C-type lectin" evidence="3">
    <location>
        <begin position="510"/>
        <end position="632"/>
    </location>
</feature>
<dbReference type="PANTHER" id="PTHR22803">
    <property type="entry name" value="MANNOSE, PHOSPHOLIPASE, LECTIN RECEPTOR RELATED"/>
    <property type="match status" value="1"/>
</dbReference>
<dbReference type="Pfam" id="PF00059">
    <property type="entry name" value="Lectin_C"/>
    <property type="match status" value="8"/>
</dbReference>
<dbReference type="InterPro" id="IPR016187">
    <property type="entry name" value="CTDL_fold"/>
</dbReference>
<feature type="domain" description="C-type lectin" evidence="3">
    <location>
        <begin position="1271"/>
        <end position="1394"/>
    </location>
</feature>
<keyword evidence="2" id="KW-0812">Transmembrane</keyword>
<evidence type="ECO:0000256" key="1">
    <source>
        <dbReference type="ARBA" id="ARBA00023157"/>
    </source>
</evidence>
<feature type="transmembrane region" description="Helical" evidence="2">
    <location>
        <begin position="1899"/>
        <end position="1924"/>
    </location>
</feature>
<dbReference type="InterPro" id="IPR018378">
    <property type="entry name" value="C-type_lectin_CS"/>
</dbReference>
<dbReference type="EMBL" id="GEEE01000863">
    <property type="protein sequence ID" value="JAP62362.1"/>
    <property type="molecule type" value="Transcribed_RNA"/>
</dbReference>
<reference evidence="4" key="1">
    <citation type="submission" date="2016-01" db="EMBL/GenBank/DDBJ databases">
        <title>Reference transcriptome for the parasite Schistocephalus solidus: insights into the molecular evolution of parasitism.</title>
        <authorList>
            <person name="Hebert F.O."/>
            <person name="Grambauer S."/>
            <person name="Barber I."/>
            <person name="Landry C.R."/>
            <person name="Aubin-Horth N."/>
        </authorList>
    </citation>
    <scope>NUCLEOTIDE SEQUENCE</scope>
</reference>
<feature type="domain" description="C-type lectin" evidence="3">
    <location>
        <begin position="1621"/>
        <end position="1756"/>
    </location>
</feature>
<dbReference type="CDD" id="cd00037">
    <property type="entry name" value="CLECT"/>
    <property type="match status" value="8"/>
</dbReference>
<proteinExistence type="predicted"/>
<feature type="domain" description="C-type lectin" evidence="3">
    <location>
        <begin position="792"/>
        <end position="910"/>
    </location>
</feature>
<organism evidence="4">
    <name type="scientific">Schistocephalus solidus</name>
    <name type="common">Tapeworm</name>
    <dbReference type="NCBI Taxonomy" id="70667"/>
    <lineage>
        <taxon>Eukaryota</taxon>
        <taxon>Metazoa</taxon>
        <taxon>Spiralia</taxon>
        <taxon>Lophotrochozoa</taxon>
        <taxon>Platyhelminthes</taxon>
        <taxon>Cestoda</taxon>
        <taxon>Eucestoda</taxon>
        <taxon>Diphyllobothriidea</taxon>
        <taxon>Diphyllobothriidae</taxon>
        <taxon>Schistocephalus</taxon>
    </lineage>
</organism>
<feature type="domain" description="C-type lectin" evidence="3">
    <location>
        <begin position="51"/>
        <end position="162"/>
    </location>
</feature>
<dbReference type="Gene3D" id="3.10.100.10">
    <property type="entry name" value="Mannose-Binding Protein A, subunit A"/>
    <property type="match status" value="10"/>
</dbReference>
<evidence type="ECO:0000256" key="2">
    <source>
        <dbReference type="SAM" id="Phobius"/>
    </source>
</evidence>
<accession>A0A0V0JAU5</accession>
<gene>
    <name evidence="4" type="primary">MRC1</name>
    <name evidence="4" type="ORF">TR161730</name>
</gene>
<dbReference type="SUPFAM" id="SSF56436">
    <property type="entry name" value="C-type lectin-like"/>
    <property type="match status" value="10"/>
</dbReference>
<dbReference type="InterPro" id="IPR001304">
    <property type="entry name" value="C-type_lectin-like"/>
</dbReference>
<feature type="domain" description="C-type lectin" evidence="3">
    <location>
        <begin position="190"/>
        <end position="310"/>
    </location>
</feature>
<feature type="domain" description="C-type lectin" evidence="3">
    <location>
        <begin position="651"/>
        <end position="768"/>
    </location>
</feature>
<feature type="domain" description="C-type lectin" evidence="3">
    <location>
        <begin position="1103"/>
        <end position="1242"/>
    </location>
</feature>
<evidence type="ECO:0000259" key="3">
    <source>
        <dbReference type="PROSITE" id="PS50041"/>
    </source>
</evidence>
<keyword evidence="4" id="KW-0675">Receptor</keyword>
<keyword evidence="2" id="KW-0472">Membrane</keyword>
<dbReference type="InterPro" id="IPR016186">
    <property type="entry name" value="C-type_lectin-like/link_sf"/>
</dbReference>
<name>A0A0V0JAU5_SCHSO</name>
<sequence>MLSENAVVNSNALLMKPLIAVLFLLRFISYSASGNQNFSSSCINENGKAVCWTVPDAKLSFSAARAECKRRNLDLVTILSNQPQKAIANSVLKHSRGAPENYWIGLRWSHTMLQWVSGYPAVPFTHWKDPSQRLSPECISMLSSDGLWEPRDCNEKHPFVCGNITTKNKLEDPFLPLLQTLVCPEGYFLLNRRCLALFLRQEDAKPWHEAMQACTRLKTPGHLVTISSMQLQDHVTAVLANQAIPAWIGLHGSGQEHRWVNGAPVTFTNWMASEPSGSNEEQCVLMQTRASVLGQWADEVCTKKLGYICEANPDLREVNPNAHPLDFLFSRGRCAPGFYEYHSSCIALLPAAGLPRLPSPQHDSVADLCLQSTGTNCSDPLGTRDCPIVMTPHTIGDAAFQRSLIRRFARNQDAAWVGLKATYHGVYLDAPHYLASTNLLNFSVRSILSQQTKLTLCVSLNVHSELLQAIPCDQPLRAVCGYFLDEHSHHHAKSEPGAATAECPSIWKKHGSNCYRFFPDRALNWTEADLACRSTDQPSARLVSVLNVEEEVFVRTLGQAKPLFWIGLSASAGSHGSGGSTLRWSDHSLVTYYPLAADQQPSNVAECGQISSASPTGWLLAQCSSRAPYMCKTPLGASSSHTALGDCMATDHNYCVRINPTALSFDRAQLDCAGNKLSLATIISESQQAFVTEQVRQTAEEVGSRFWIGLYSSFGSLHWISGYPAVPVAFWQTGSEGQVKSCIYISQGENYLNWGTAPCSDVYPSICSSNLTIPPDSFDRPNYQCSEGFTAVGQKCFKVVSDVHKMRTFEQSIAECRILGATLAVINSSFEQDAITAMMSAQPLPVWIGLRMQDRQHGWVQNVPIIYTNWAENEPMWHNQNLCTQVSNRQSDLGRWSEVNCSMPLGFICEKAGTAFPTDSDVSIINNGLLQPGPCEDANFVHFGGACYSLLHQNLTRRGSNLTDDVSAACSNLHSGAVPAAPHSAGDVAFMRYLAAANYSTTTGQATFWVGLKLNTTELILRSEDSIEVGAPLYLDYAALFEEMARAGTGENLCFALVSGKPNYEAKPCNDTAPAICSYFLKDHSSQSPSDTTHKCPSGLLTHGKFCYALPHDSRIANWQKAEEACRRLVEVDSLVDVFNHSFEAHLASIHDPTTANVLTASSHAPKFWIGLSSHYYSGLVIPTWLRGLFAWTDGSPINYFGFARQHWTTLEKPAGNCVAMNANTHEWVPTPCGSQLPYACQFPREAFILRPDDIEDTTKCPKTLPQAATESGVCYAIIDKPRTFSEAAAYCQNLHPRAHIASFHYSDTEKDLLGLHLLSVDHSYWFGLYKVSNIYLWVDSTSMDHGQRPTGLVRSRHWRLRDCFKMNVTSKSGKLASSWMRENCSAELPFICQAYVWGRAPTSTAKTSSSPPSYPALSCPPTYRQHDDRCFKVLPQTGTFEEAERQCIAEVAKQPHFAGSLVRIANERDQDFISALFAAVAPADGSTAWIGLRSDSVQWTDYHDITFLHYSLGDLNGQQPDNQTNIMCMGLLYSVDPHLNGLWVRMPCSLVGHVQAICQASPTRFAFPASPPTTTNAPNQTELFTCSVGYKLGLFNTTSAVNVAETRGGRSGSVSRLPACHRLASEKPMTWEDAQKLCDSQSAHLPSIESVSDLAYFRSWLQSPLSLGGAGLTPADAVWLGLQVPTCPSCWRAWSWDAAGHSTVRRPVRITDWYEAPSDPSGCYVFNVSSHHPHDLNFGSMQPAKCDSKFPVVCQTVATPRISGSPSLSAESVQVDNRRADPPSCAASPNGYVRTDIHSAKSGNSCIRWDLVSNFVEIVKQPALESGVGSVFGAHFSWFSGNSCAYIVAPFGSNSLDGGNVSNPQFVCFTSREHTSLEACEVVPCVPDDYNLSNTSGLGLIVGFFLLSLFFLTLMGLLVYRFGRRSYGRGYRRQRPVPFTLSGNLPGGESVFGLPAYRRSFFHSLAPVRIFDASNASMLTPAPSAATTFKNPLYRPLFDDSLEEPENVGEFSSPPV</sequence>
<dbReference type="PROSITE" id="PS50041">
    <property type="entry name" value="C_TYPE_LECTIN_2"/>
    <property type="match status" value="9"/>
</dbReference>
<feature type="domain" description="C-type lectin" evidence="3">
    <location>
        <begin position="1427"/>
        <end position="1550"/>
    </location>
</feature>
<evidence type="ECO:0000313" key="4">
    <source>
        <dbReference type="EMBL" id="JAP62362.1"/>
    </source>
</evidence>
<dbReference type="InterPro" id="IPR050111">
    <property type="entry name" value="C-type_lectin/snaclec_domain"/>
</dbReference>
<keyword evidence="2" id="KW-1133">Transmembrane helix</keyword>
<protein>
    <submittedName>
        <fullName evidence="4">Macrophage mannose receptor 1</fullName>
    </submittedName>
</protein>